<keyword evidence="14" id="KW-0131">Cell cycle</keyword>
<comment type="caution">
    <text evidence="18">The sequence shown here is derived from an EMBL/GenBank/DDBJ whole genome shotgun (WGS) entry which is preliminary data.</text>
</comment>
<dbReference type="EMBL" id="MIKG01000013">
    <property type="protein sequence ID" value="RAO70890.1"/>
    <property type="molecule type" value="Genomic_DNA"/>
</dbReference>
<sequence length="95" mass="10762">MSAFATTTTNTNPRSEFESQRAELVREIALVGNEFSSVETLWSQFENVMGATEEGQQQQQQTQAQQQPEQDNRDDGEAGGDDVDVKREEDEYESR</sequence>
<proteinExistence type="inferred from homology"/>
<dbReference type="GO" id="GO:0051010">
    <property type="term" value="F:microtubule plus-end binding"/>
    <property type="evidence" value="ECO:0007669"/>
    <property type="project" value="TreeGrafter"/>
</dbReference>
<evidence type="ECO:0000256" key="6">
    <source>
        <dbReference type="ARBA" id="ARBA00022454"/>
    </source>
</evidence>
<dbReference type="GO" id="GO:0044732">
    <property type="term" value="C:mitotic spindle pole body"/>
    <property type="evidence" value="ECO:0007669"/>
    <property type="project" value="TreeGrafter"/>
</dbReference>
<keyword evidence="19" id="KW-1185">Reference proteome</keyword>
<evidence type="ECO:0000313" key="19">
    <source>
        <dbReference type="Proteomes" id="UP000249363"/>
    </source>
</evidence>
<evidence type="ECO:0000256" key="1">
    <source>
        <dbReference type="ARBA" id="ARBA00004123"/>
    </source>
</evidence>
<evidence type="ECO:0000256" key="9">
    <source>
        <dbReference type="ARBA" id="ARBA00022701"/>
    </source>
</evidence>
<evidence type="ECO:0000256" key="11">
    <source>
        <dbReference type="ARBA" id="ARBA00022838"/>
    </source>
</evidence>
<evidence type="ECO:0000256" key="3">
    <source>
        <dbReference type="ARBA" id="ARBA00004629"/>
    </source>
</evidence>
<dbReference type="OrthoDB" id="5566853at2759"/>
<feature type="compositionally biased region" description="Low complexity" evidence="17">
    <location>
        <begin position="50"/>
        <end position="67"/>
    </location>
</feature>
<feature type="region of interest" description="Disordered" evidence="17">
    <location>
        <begin position="47"/>
        <end position="95"/>
    </location>
</feature>
<keyword evidence="9" id="KW-0493">Microtubule</keyword>
<evidence type="ECO:0000256" key="4">
    <source>
        <dbReference type="ARBA" id="ARBA00010146"/>
    </source>
</evidence>
<dbReference type="GeneID" id="63796118"/>
<dbReference type="InterPro" id="IPR013958">
    <property type="entry name" value="DASH_Dad1"/>
</dbReference>
<protein>
    <recommendedName>
        <fullName evidence="5">DASH complex subunit DAD1</fullName>
    </recommendedName>
    <alternativeName>
        <fullName evidence="16">Outer kinetochore protein DAD1</fullName>
    </alternativeName>
</protein>
<dbReference type="Proteomes" id="UP000249363">
    <property type="component" value="Unassembled WGS sequence"/>
</dbReference>
<evidence type="ECO:0000256" key="10">
    <source>
        <dbReference type="ARBA" id="ARBA00022776"/>
    </source>
</evidence>
<evidence type="ECO:0000256" key="8">
    <source>
        <dbReference type="ARBA" id="ARBA00022618"/>
    </source>
</evidence>
<evidence type="ECO:0000256" key="14">
    <source>
        <dbReference type="ARBA" id="ARBA00023306"/>
    </source>
</evidence>
<keyword evidence="10" id="KW-0498">Mitosis</keyword>
<evidence type="ECO:0000256" key="7">
    <source>
        <dbReference type="ARBA" id="ARBA00022490"/>
    </source>
</evidence>
<reference evidence="18 19" key="1">
    <citation type="journal article" date="2017" name="Biotechnol. Biofuels">
        <title>Differential beta-glucosidase expression as a function of carbon source availability in Talaromyces amestolkiae: a genomic and proteomic approach.</title>
        <authorList>
            <person name="de Eugenio L.I."/>
            <person name="Mendez-Liter J.A."/>
            <person name="Nieto-Dominguez M."/>
            <person name="Alonso L."/>
            <person name="Gil-Munoz J."/>
            <person name="Barriuso J."/>
            <person name="Prieto A."/>
            <person name="Martinez M.J."/>
        </authorList>
    </citation>
    <scope>NUCLEOTIDE SEQUENCE [LARGE SCALE GENOMIC DNA]</scope>
    <source>
        <strain evidence="18 19">CIB</strain>
    </source>
</reference>
<dbReference type="GO" id="GO:0051301">
    <property type="term" value="P:cell division"/>
    <property type="evidence" value="ECO:0007669"/>
    <property type="project" value="UniProtKB-KW"/>
</dbReference>
<evidence type="ECO:0000256" key="16">
    <source>
        <dbReference type="ARBA" id="ARBA00030566"/>
    </source>
</evidence>
<gene>
    <name evidence="18" type="ORF">BHQ10_006902</name>
</gene>
<dbReference type="GO" id="GO:0072686">
    <property type="term" value="C:mitotic spindle"/>
    <property type="evidence" value="ECO:0007669"/>
    <property type="project" value="InterPro"/>
</dbReference>
<dbReference type="PANTHER" id="PTHR28025">
    <property type="entry name" value="DASH COMPLEX SUBUNIT DAD1"/>
    <property type="match status" value="1"/>
</dbReference>
<evidence type="ECO:0000313" key="18">
    <source>
        <dbReference type="EMBL" id="RAO70890.1"/>
    </source>
</evidence>
<keyword evidence="13" id="KW-0539">Nucleus</keyword>
<evidence type="ECO:0000256" key="12">
    <source>
        <dbReference type="ARBA" id="ARBA00023212"/>
    </source>
</evidence>
<keyword evidence="15" id="KW-0137">Centromere</keyword>
<keyword evidence="12" id="KW-0206">Cytoskeleton</keyword>
<evidence type="ECO:0000256" key="15">
    <source>
        <dbReference type="ARBA" id="ARBA00023328"/>
    </source>
</evidence>
<feature type="compositionally biased region" description="Basic and acidic residues" evidence="17">
    <location>
        <begin position="83"/>
        <end position="95"/>
    </location>
</feature>
<dbReference type="GO" id="GO:0042729">
    <property type="term" value="C:DASH complex"/>
    <property type="evidence" value="ECO:0007669"/>
    <property type="project" value="InterPro"/>
</dbReference>
<accession>A0A364L507</accession>
<dbReference type="AlphaFoldDB" id="A0A364L507"/>
<dbReference type="RefSeq" id="XP_040735406.1">
    <property type="nucleotide sequence ID" value="XM_040879540.1"/>
</dbReference>
<name>A0A364L507_TALAM</name>
<comment type="subcellular location">
    <subcellularLocation>
        <location evidence="3">Chromosome</location>
        <location evidence="3">Centromere</location>
        <location evidence="3">Kinetochore</location>
    </subcellularLocation>
    <subcellularLocation>
        <location evidence="2">Cytoplasm</location>
        <location evidence="2">Cytoskeleton</location>
        <location evidence="2">Spindle</location>
    </subcellularLocation>
    <subcellularLocation>
        <location evidence="1">Nucleus</location>
    </subcellularLocation>
</comment>
<evidence type="ECO:0000256" key="2">
    <source>
        <dbReference type="ARBA" id="ARBA00004186"/>
    </source>
</evidence>
<keyword evidence="6" id="KW-0158">Chromosome</keyword>
<dbReference type="GO" id="GO:0005876">
    <property type="term" value="C:spindle microtubule"/>
    <property type="evidence" value="ECO:0007669"/>
    <property type="project" value="TreeGrafter"/>
</dbReference>
<keyword evidence="8" id="KW-0132">Cell division</keyword>
<dbReference type="PANTHER" id="PTHR28025:SF1">
    <property type="entry name" value="DASH COMPLEX SUBUNIT DAD1"/>
    <property type="match status" value="1"/>
</dbReference>
<comment type="similarity">
    <text evidence="4">Belongs to the DASH complex DAD1 family.</text>
</comment>
<organism evidence="18 19">
    <name type="scientific">Talaromyces amestolkiae</name>
    <dbReference type="NCBI Taxonomy" id="1196081"/>
    <lineage>
        <taxon>Eukaryota</taxon>
        <taxon>Fungi</taxon>
        <taxon>Dikarya</taxon>
        <taxon>Ascomycota</taxon>
        <taxon>Pezizomycotina</taxon>
        <taxon>Eurotiomycetes</taxon>
        <taxon>Eurotiomycetidae</taxon>
        <taxon>Eurotiales</taxon>
        <taxon>Trichocomaceae</taxon>
        <taxon>Talaromyces</taxon>
        <taxon>Talaromyces sect. Talaromyces</taxon>
    </lineage>
</organism>
<evidence type="ECO:0000256" key="5">
    <source>
        <dbReference type="ARBA" id="ARBA00020261"/>
    </source>
</evidence>
<evidence type="ECO:0000256" key="17">
    <source>
        <dbReference type="SAM" id="MobiDB-lite"/>
    </source>
</evidence>
<keyword evidence="11" id="KW-0995">Kinetochore</keyword>
<dbReference type="STRING" id="1196081.A0A364L507"/>
<keyword evidence="7" id="KW-0963">Cytoplasm</keyword>
<evidence type="ECO:0000256" key="13">
    <source>
        <dbReference type="ARBA" id="ARBA00023242"/>
    </source>
</evidence>